<feature type="domain" description="Peptidase M1 alanyl aminopeptidase Ig-like fold" evidence="14">
    <location>
        <begin position="447"/>
        <end position="546"/>
    </location>
</feature>
<dbReference type="Pfam" id="PF01433">
    <property type="entry name" value="Peptidase_M1"/>
    <property type="match status" value="1"/>
</dbReference>
<name>A0A8S8X7I3_9PROT</name>
<dbReference type="FunFam" id="3.30.2010.30:FF:000002">
    <property type="entry name" value="Putative aminopeptidase N"/>
    <property type="match status" value="1"/>
</dbReference>
<dbReference type="RefSeq" id="WP_420242728.1">
    <property type="nucleotide sequence ID" value="NZ_BOPV01000001.1"/>
</dbReference>
<evidence type="ECO:0000256" key="10">
    <source>
        <dbReference type="ARBA" id="ARBA00022833"/>
    </source>
</evidence>
<dbReference type="Pfam" id="PF17900">
    <property type="entry name" value="Peptidase_M1_N"/>
    <property type="match status" value="1"/>
</dbReference>
<evidence type="ECO:0000256" key="5">
    <source>
        <dbReference type="ARBA" id="ARBA00015611"/>
    </source>
</evidence>
<dbReference type="GO" id="GO:0008237">
    <property type="term" value="F:metallopeptidase activity"/>
    <property type="evidence" value="ECO:0007669"/>
    <property type="project" value="UniProtKB-UniRule"/>
</dbReference>
<evidence type="ECO:0000313" key="18">
    <source>
        <dbReference type="Proteomes" id="UP000681075"/>
    </source>
</evidence>
<dbReference type="Gene3D" id="2.60.40.1730">
    <property type="entry name" value="tricorn interacting facor f3 domain"/>
    <property type="match status" value="1"/>
</dbReference>
<feature type="domain" description="Peptidase M1 membrane alanine aminopeptidase" evidence="13">
    <location>
        <begin position="229"/>
        <end position="442"/>
    </location>
</feature>
<dbReference type="InterPro" id="IPR037144">
    <property type="entry name" value="Peptidase_M1_pepN_C_sf"/>
</dbReference>
<keyword evidence="7" id="KW-0645">Protease</keyword>
<dbReference type="Gene3D" id="1.25.50.10">
    <property type="entry name" value="Peptidase M1, alanyl aminopeptidase, C-terminal domain"/>
    <property type="match status" value="1"/>
</dbReference>
<dbReference type="Proteomes" id="UP000681075">
    <property type="component" value="Unassembled WGS sequence"/>
</dbReference>
<feature type="domain" description="Aminopeptidase N-like N-terminal" evidence="16">
    <location>
        <begin position="81"/>
        <end position="189"/>
    </location>
</feature>
<evidence type="ECO:0000256" key="7">
    <source>
        <dbReference type="ARBA" id="ARBA00022670"/>
    </source>
</evidence>
<organism evidence="17 18">
    <name type="scientific">Roseiterribacter gracilis</name>
    <dbReference type="NCBI Taxonomy" id="2812848"/>
    <lineage>
        <taxon>Bacteria</taxon>
        <taxon>Pseudomonadati</taxon>
        <taxon>Pseudomonadota</taxon>
        <taxon>Alphaproteobacteria</taxon>
        <taxon>Rhodospirillales</taxon>
        <taxon>Roseiterribacteraceae</taxon>
        <taxon>Roseiterribacter</taxon>
    </lineage>
</organism>
<dbReference type="SUPFAM" id="SSF55486">
    <property type="entry name" value="Metalloproteases ('zincins'), catalytic domain"/>
    <property type="match status" value="1"/>
</dbReference>
<dbReference type="PANTHER" id="PTHR46322">
    <property type="entry name" value="PUROMYCIN-SENSITIVE AMINOPEPTIDASE"/>
    <property type="match status" value="1"/>
</dbReference>
<dbReference type="EMBL" id="BOPV01000001">
    <property type="protein sequence ID" value="GIL39628.1"/>
    <property type="molecule type" value="Genomic_DNA"/>
</dbReference>
<keyword evidence="10" id="KW-0862">Zinc</keyword>
<dbReference type="CDD" id="cd09600">
    <property type="entry name" value="M1_APN"/>
    <property type="match status" value="1"/>
</dbReference>
<dbReference type="InterPro" id="IPR027268">
    <property type="entry name" value="Peptidase_M4/M1_CTD_sf"/>
</dbReference>
<dbReference type="Pfam" id="PF11940">
    <property type="entry name" value="DUF3458"/>
    <property type="match status" value="1"/>
</dbReference>
<sequence length="870" mass="96907">MDAVATAPRTIRRDEYRPPAHTVRRATLTFDLRDEATTVAARLRIARNESGQGVLHLHAATDLEILSLRVDGVETAYERDEETIRVPADKDELLVETVTRLRPAQNTALEGLYRSSGVFCTQCEPEGFRKITPYIDRPDVMAPFTVRIEADRASCPVLLSNGNPIESGDLEDGRHFAVWDDPFPKSAYLFALVAGDLGWVEDHFTTMHGREVTLRIHADRRDLGKLDHAMESLKKSMKWDEDVYGRAYEHDVFNIVAVADFNMGAMENTGLNIFNTKYVLADKEISTDLDYQGVEGVIAHEYFHNWSGNRVTCRDWFQLSLKEGFTVYRDQCFSADQSGAAVQRISDVETLRRAQFPEDAGPTAHPIRPDSYIEINNFYTPTVYEKGAEVVRMLQALLGPEKFRKGTDLYFTRNDGNAVTCDDFVDALQDASGIDLTDFRRWYGQAGTPRLTARTSWDEAARQFEIELTQSTAPTPGQPNKEPLVIPVRTALFGTDGKLLALDAQGTLETVLTLDQPSARFVFENLPSRPIPSLLRGYSAPVRLELDLDAASLAFLAGHDNDPFNRWDAAQQLALRALQAHLTGRADDRALPALLVALRLTLSDPNVDRGLAAAMLELPDEATLALDVDQVAPDALAAAVDHLHETVSRELGDVLLDVYKSCDTNEPIAFDAASIGRRALRVASLQMLMVLPDEHRTALAETQARDAPTMTERMGALRALVDADAPAAAPVLDAFYTRHHGDALTIDKWFALQATARRPEALTRVRELLDHPDFTLGNPNRLRSLVGAYAASNFVGFHRADGEGYRLLADIVLDLDSRNPQVASRLLGPLKQWRRFAEPWREHMRAQLTRIAAKPDLSRDVYETVSKSLA</sequence>
<dbReference type="InterPro" id="IPR001930">
    <property type="entry name" value="Peptidase_M1"/>
</dbReference>
<keyword evidence="6 17" id="KW-0031">Aminopeptidase</keyword>
<protein>
    <recommendedName>
        <fullName evidence="5 12">Aminopeptidase N</fullName>
        <ecNumber evidence="4 12">3.4.11.2</ecNumber>
    </recommendedName>
</protein>
<feature type="domain" description="Peptidase M1 alanyl aminopeptidase C-terminal" evidence="15">
    <location>
        <begin position="551"/>
        <end position="870"/>
    </location>
</feature>
<keyword evidence="9" id="KW-0378">Hydrolase</keyword>
<reference evidence="17" key="1">
    <citation type="submission" date="2021-02" db="EMBL/GenBank/DDBJ databases">
        <title>Genome sequence of Rhodospirillales sp. strain TMPK1 isolated from soil.</title>
        <authorList>
            <person name="Nakai R."/>
            <person name="Kusada H."/>
            <person name="Tamaki H."/>
        </authorList>
    </citation>
    <scope>NUCLEOTIDE SEQUENCE</scope>
    <source>
        <strain evidence="17">TMPK1</strain>
    </source>
</reference>
<comment type="catalytic activity">
    <reaction evidence="1">
        <text>Release of an N-terminal amino acid, Xaa-|-Yaa- from a peptide, amide or arylamide. Xaa is preferably Ala, but may be most amino acids including Pro (slow action). When a terminal hydrophobic residue is followed by a prolyl residue, the two may be released as an intact Xaa-Pro dipeptide.</text>
        <dbReference type="EC" id="3.4.11.2"/>
    </reaction>
</comment>
<evidence type="ECO:0000256" key="1">
    <source>
        <dbReference type="ARBA" id="ARBA00000098"/>
    </source>
</evidence>
<dbReference type="Gene3D" id="1.10.390.10">
    <property type="entry name" value="Neutral Protease Domain 2"/>
    <property type="match status" value="1"/>
</dbReference>
<dbReference type="FunFam" id="2.60.40.1840:FF:000001">
    <property type="entry name" value="Aminopeptidase N"/>
    <property type="match status" value="1"/>
</dbReference>
<evidence type="ECO:0000259" key="16">
    <source>
        <dbReference type="Pfam" id="PF17900"/>
    </source>
</evidence>
<dbReference type="PRINTS" id="PR00756">
    <property type="entry name" value="ALADIPTASE"/>
</dbReference>
<evidence type="ECO:0000313" key="17">
    <source>
        <dbReference type="EMBL" id="GIL39628.1"/>
    </source>
</evidence>
<evidence type="ECO:0000259" key="13">
    <source>
        <dbReference type="Pfam" id="PF01433"/>
    </source>
</evidence>
<evidence type="ECO:0000256" key="12">
    <source>
        <dbReference type="NCBIfam" id="TIGR02414"/>
    </source>
</evidence>
<dbReference type="Gene3D" id="3.30.2010.30">
    <property type="match status" value="1"/>
</dbReference>
<comment type="caution">
    <text evidence="17">The sequence shown here is derived from an EMBL/GenBank/DDBJ whole genome shotgun (WGS) entry which is preliminary data.</text>
</comment>
<comment type="similarity">
    <text evidence="3">Belongs to the peptidase M1 family.</text>
</comment>
<dbReference type="Pfam" id="PF17432">
    <property type="entry name" value="DUF3458_C"/>
    <property type="match status" value="1"/>
</dbReference>
<dbReference type="NCBIfam" id="TIGR02414">
    <property type="entry name" value="pepN_proteo"/>
    <property type="match status" value="1"/>
</dbReference>
<keyword evidence="18" id="KW-1185">Reference proteome</keyword>
<dbReference type="EC" id="3.4.11.2" evidence="4 12"/>
<dbReference type="InterPro" id="IPR042097">
    <property type="entry name" value="Aminopeptidase_N-like_N_sf"/>
</dbReference>
<proteinExistence type="inferred from homology"/>
<evidence type="ECO:0000256" key="9">
    <source>
        <dbReference type="ARBA" id="ARBA00022801"/>
    </source>
</evidence>
<evidence type="ECO:0000256" key="11">
    <source>
        <dbReference type="ARBA" id="ARBA00023049"/>
    </source>
</evidence>
<keyword evidence="11" id="KW-0482">Metalloprotease</keyword>
<dbReference type="GO" id="GO:0008270">
    <property type="term" value="F:zinc ion binding"/>
    <property type="evidence" value="ECO:0007669"/>
    <property type="project" value="InterPro"/>
</dbReference>
<dbReference type="InterPro" id="IPR045357">
    <property type="entry name" value="Aminopeptidase_N-like_N"/>
</dbReference>
<dbReference type="SUPFAM" id="SSF63737">
    <property type="entry name" value="Leukotriene A4 hydrolase N-terminal domain"/>
    <property type="match status" value="1"/>
</dbReference>
<dbReference type="PANTHER" id="PTHR46322:SF1">
    <property type="entry name" value="PUROMYCIN-SENSITIVE AMINOPEPTIDASE"/>
    <property type="match status" value="1"/>
</dbReference>
<keyword evidence="8" id="KW-0479">Metal-binding</keyword>
<dbReference type="InterPro" id="IPR024601">
    <property type="entry name" value="Peptidase_M1_pepN_C"/>
</dbReference>
<evidence type="ECO:0000256" key="4">
    <source>
        <dbReference type="ARBA" id="ARBA00012564"/>
    </source>
</evidence>
<dbReference type="GO" id="GO:0016285">
    <property type="term" value="F:alanyl aminopeptidase activity"/>
    <property type="evidence" value="ECO:0007669"/>
    <property type="project" value="UniProtKB-EC"/>
</dbReference>
<evidence type="ECO:0000256" key="3">
    <source>
        <dbReference type="ARBA" id="ARBA00010136"/>
    </source>
</evidence>
<gene>
    <name evidence="17" type="primary">pepN</name>
    <name evidence="17" type="ORF">TMPK1_18650</name>
</gene>
<dbReference type="GO" id="GO:0006508">
    <property type="term" value="P:proteolysis"/>
    <property type="evidence" value="ECO:0007669"/>
    <property type="project" value="UniProtKB-UniRule"/>
</dbReference>
<comment type="cofactor">
    <cofactor evidence="2">
        <name>Zn(2+)</name>
        <dbReference type="ChEBI" id="CHEBI:29105"/>
    </cofactor>
</comment>
<evidence type="ECO:0000256" key="6">
    <source>
        <dbReference type="ARBA" id="ARBA00022438"/>
    </source>
</evidence>
<evidence type="ECO:0000259" key="14">
    <source>
        <dbReference type="Pfam" id="PF11940"/>
    </source>
</evidence>
<dbReference type="Gene3D" id="2.60.40.1840">
    <property type="match status" value="1"/>
</dbReference>
<evidence type="ECO:0000256" key="2">
    <source>
        <dbReference type="ARBA" id="ARBA00001947"/>
    </source>
</evidence>
<dbReference type="InterPro" id="IPR035414">
    <property type="entry name" value="Peptidase_M1_pepN_Ig-like"/>
</dbReference>
<dbReference type="InterPro" id="IPR014782">
    <property type="entry name" value="Peptidase_M1_dom"/>
</dbReference>
<dbReference type="AlphaFoldDB" id="A0A8S8X7I3"/>
<dbReference type="InterPro" id="IPR038438">
    <property type="entry name" value="PepN_Ig-like_sf"/>
</dbReference>
<evidence type="ECO:0000256" key="8">
    <source>
        <dbReference type="ARBA" id="ARBA00022723"/>
    </source>
</evidence>
<evidence type="ECO:0000259" key="15">
    <source>
        <dbReference type="Pfam" id="PF17432"/>
    </source>
</evidence>
<dbReference type="InterPro" id="IPR012779">
    <property type="entry name" value="Peptidase_M1_pepN"/>
</dbReference>
<accession>A0A8S8X7I3</accession>